<evidence type="ECO:0000313" key="2">
    <source>
        <dbReference type="Proteomes" id="UP000255505"/>
    </source>
</evidence>
<keyword evidence="1" id="KW-0614">Plasmid</keyword>
<organism evidence="1 2">
    <name type="scientific">Cupriavidus taiwanensis</name>
    <dbReference type="NCBI Taxonomy" id="164546"/>
    <lineage>
        <taxon>Bacteria</taxon>
        <taxon>Pseudomonadati</taxon>
        <taxon>Pseudomonadota</taxon>
        <taxon>Betaproteobacteria</taxon>
        <taxon>Burkholderiales</taxon>
        <taxon>Burkholderiaceae</taxon>
        <taxon>Cupriavidus</taxon>
    </lineage>
</organism>
<protein>
    <submittedName>
        <fullName evidence="1">Uncharacterized protein</fullName>
    </submittedName>
</protein>
<dbReference type="AlphaFoldDB" id="A0A375HLU7"/>
<geneLocation type="plasmid" evidence="1">
    <name>II</name>
</geneLocation>
<dbReference type="RefSeq" id="WP_145987449.1">
    <property type="nucleotide sequence ID" value="NZ_JAYMSA010000002.1"/>
</dbReference>
<dbReference type="Proteomes" id="UP000255505">
    <property type="component" value="Plasmid II"/>
</dbReference>
<reference evidence="1 2" key="1">
    <citation type="submission" date="2018-01" db="EMBL/GenBank/DDBJ databases">
        <authorList>
            <person name="Gaut B.S."/>
            <person name="Morton B.R."/>
            <person name="Clegg M.T."/>
            <person name="Duvall M.R."/>
        </authorList>
    </citation>
    <scope>NUCLEOTIDE SEQUENCE [LARGE SCALE GENOMIC DNA]</scope>
    <source>
        <strain evidence="1">Cupriavidus taiwanensis LMG 19425</strain>
        <plasmid evidence="2">Plasmid ii</plasmid>
    </source>
</reference>
<name>A0A375HLU7_9BURK</name>
<dbReference type="EMBL" id="LT991977">
    <property type="protein sequence ID" value="SPK77000.1"/>
    <property type="molecule type" value="Genomic_DNA"/>
</dbReference>
<proteinExistence type="predicted"/>
<gene>
    <name evidence="1" type="ORF">CT19425_MP80629</name>
</gene>
<evidence type="ECO:0000313" key="1">
    <source>
        <dbReference type="EMBL" id="SPK77000.1"/>
    </source>
</evidence>
<sequence length="107" mass="12586">MSPKQRWAAMRERYPALGDFGYVSMMLNSSMHPKTQHRVLDCIEEQRVWEWRDAPGIGITRFGRFEHSCCVTFARRGRGAMYYVSQDGRYRMEEAPVFASEFAPDRQ</sequence>
<accession>A0A375HLU7</accession>